<feature type="domain" description="Type II methyltransferase M.TaqI-like" evidence="6">
    <location>
        <begin position="541"/>
        <end position="762"/>
    </location>
</feature>
<dbReference type="SUPFAM" id="SSF53335">
    <property type="entry name" value="S-adenosyl-L-methionine-dependent methyltransferases"/>
    <property type="match status" value="1"/>
</dbReference>
<comment type="catalytic activity">
    <reaction evidence="5">
        <text>a 2'-deoxyadenosine in DNA + S-adenosyl-L-methionine = an N(6)-methyl-2'-deoxyadenosine in DNA + S-adenosyl-L-homocysteine + H(+)</text>
        <dbReference type="Rhea" id="RHEA:15197"/>
        <dbReference type="Rhea" id="RHEA-COMP:12418"/>
        <dbReference type="Rhea" id="RHEA-COMP:12419"/>
        <dbReference type="ChEBI" id="CHEBI:15378"/>
        <dbReference type="ChEBI" id="CHEBI:57856"/>
        <dbReference type="ChEBI" id="CHEBI:59789"/>
        <dbReference type="ChEBI" id="CHEBI:90615"/>
        <dbReference type="ChEBI" id="CHEBI:90616"/>
        <dbReference type="EC" id="2.1.1.72"/>
    </reaction>
</comment>
<dbReference type="RefSeq" id="WP_259312543.1">
    <property type="nucleotide sequence ID" value="NZ_CP087164.1"/>
</dbReference>
<dbReference type="GO" id="GO:0009007">
    <property type="term" value="F:site-specific DNA-methyltransferase (adenine-specific) activity"/>
    <property type="evidence" value="ECO:0007669"/>
    <property type="project" value="UniProtKB-EC"/>
</dbReference>
<dbReference type="PANTHER" id="PTHR33841:SF1">
    <property type="entry name" value="DNA METHYLTRANSFERASE A"/>
    <property type="match status" value="1"/>
</dbReference>
<dbReference type="PANTHER" id="PTHR33841">
    <property type="entry name" value="DNA METHYLTRANSFERASE YEEA-RELATED"/>
    <property type="match status" value="1"/>
</dbReference>
<proteinExistence type="predicted"/>
<dbReference type="EMBL" id="CP087164">
    <property type="protein sequence ID" value="UGS38522.1"/>
    <property type="molecule type" value="Genomic_DNA"/>
</dbReference>
<keyword evidence="4" id="KW-0949">S-adenosyl-L-methionine</keyword>
<keyword evidence="8" id="KW-1185">Reference proteome</keyword>
<dbReference type="GO" id="GO:0006304">
    <property type="term" value="P:DNA modification"/>
    <property type="evidence" value="ECO:0007669"/>
    <property type="project" value="InterPro"/>
</dbReference>
<dbReference type="InterPro" id="IPR029063">
    <property type="entry name" value="SAM-dependent_MTases_sf"/>
</dbReference>
<dbReference type="PRINTS" id="PR00507">
    <property type="entry name" value="N12N6MTFRASE"/>
</dbReference>
<evidence type="ECO:0000256" key="4">
    <source>
        <dbReference type="ARBA" id="ARBA00022691"/>
    </source>
</evidence>
<dbReference type="PROSITE" id="PS00092">
    <property type="entry name" value="N6_MTASE"/>
    <property type="match status" value="1"/>
</dbReference>
<keyword evidence="2" id="KW-0489">Methyltransferase</keyword>
<dbReference type="InterPro" id="IPR002052">
    <property type="entry name" value="DNA_methylase_N6_adenine_CS"/>
</dbReference>
<evidence type="ECO:0000256" key="1">
    <source>
        <dbReference type="ARBA" id="ARBA00011900"/>
    </source>
</evidence>
<keyword evidence="3" id="KW-0808">Transferase</keyword>
<evidence type="ECO:0000313" key="7">
    <source>
        <dbReference type="EMBL" id="UGS38522.1"/>
    </source>
</evidence>
<evidence type="ECO:0000256" key="3">
    <source>
        <dbReference type="ARBA" id="ARBA00022679"/>
    </source>
</evidence>
<gene>
    <name evidence="7" type="ORF">DSM104329_04951</name>
</gene>
<reference evidence="7" key="1">
    <citation type="journal article" date="2022" name="Int. J. Syst. Evol. Microbiol.">
        <title>Pseudomonas aegrilactucae sp. nov. and Pseudomonas morbosilactucae sp. nov., pathogens causing bacterial rot of lettuce in Japan.</title>
        <authorList>
            <person name="Sawada H."/>
            <person name="Fujikawa T."/>
            <person name="Satou M."/>
        </authorList>
    </citation>
    <scope>NUCLEOTIDE SEQUENCE</scope>
    <source>
        <strain evidence="7">0166_1</strain>
    </source>
</reference>
<dbReference type="Pfam" id="PF07669">
    <property type="entry name" value="Eco57I"/>
    <property type="match status" value="1"/>
</dbReference>
<evidence type="ECO:0000313" key="8">
    <source>
        <dbReference type="Proteomes" id="UP001162834"/>
    </source>
</evidence>
<evidence type="ECO:0000256" key="2">
    <source>
        <dbReference type="ARBA" id="ARBA00022603"/>
    </source>
</evidence>
<evidence type="ECO:0000256" key="5">
    <source>
        <dbReference type="ARBA" id="ARBA00047942"/>
    </source>
</evidence>
<accession>A0A9E6Y1L0</accession>
<name>A0A9E6Y1L0_9ACTN</name>
<sequence length="1294" mass="143669">MRLRSKDLFQTIRTEGGLLPADLLQRVADGDSQLDGLGTSTYHLAPNERLNERITGSWNRLRGAWSAFSAEREKLADSETGARITREHWQHVLFDELGYGRLVQERGVQVEDKLYPVFSHWHHSPIHLVGCNTPLDRRSAGVQGAATQSPHSLIQELLNRSESRLWGFVTNGLLLRVLRDNVTLTRQAYVEFDLEAMFDSEAYADFAVLWLVCHQSRVEADPPTDCWLERWTQAAAHDGTRALETLRDGVENAIQALGSGFLARADNAALRSALRDGQLSPEDYYRALLRLVYRLLFLFVAEDRQVLLVGDDSQARARYDAHYSTARLRRLAGRRRGGLHPDLYEQLKLVMGYLHEDGCKALGLPALGSSLWDPTSVGPLAEARLSNEYLLDALRELAYVEEGQVLRAVDFRNLGPEELGSVYESLLDLQAEFDVGSGAFALLAAPGSERQTTDAHYTPQGLIALLLDSTLDPVLDAAEQSDDPETALLQLKVCDPACGSGHFLIAAAHRISKRLAAARAGESEPSPSLLREALRDVISRCVYGVDVNPMAIELCKVSLWLEAMVPGRPLTFLDAHLRAGNSLLGTTPGLVDDGVPDSAYKALLGDDKDVTKSIRTQNAAERRGQLTMADAVSAQIEELADAAMALDSVADASLHEVREHEQVFRRLEASDVAQQLRSSADGWTCAFLAPKDQGSQRVTTGMVRRLGAGVATADEHSAVQDVASAFRPFHWAVEFPSVFVANGGFDAIVGNPPWGRVKLQDKRFFAVPAPEIAAAANKSKREKLITELSETDPELLSRYRKELRRYEALSHFFHRSGVYPLTGVGDVNTYALFAELASSIVREGGRFGMVLQGGIVTDDTTKAFFSHLVDAQRLASVYGFENEEKLFPAVHNQTKFCVLSAASRGEGPEEFELSFFNRQPATARDPDRLFRLTAEDVAAINPNTRTCPVFRSAKDAEVIRALHRRFPILVTDGPPERNPWGVRFQSMFHMANDSGLFRTEDDLDELGAHRDGEVWTRDEQRFVPLLEGKMAWLWNPRFGTYEGQTQAQANKGVLPPSTVEQLTDPDYVNRPRYWVEERLVRAAWKGESDWALAWRDLGPSERTFIVSAVPVWGAGHTFPLMHIPAAHSGLAPCLLAALSSLVVDYAARGRTATGRMVMFVVKHFPVPEPQEFAQTAPWDRSLTLREWVNPRALELIFTTGVLRPLARDAGHQGQPFGWDVRRRRHLQAELDAAFFLLAGLSREQTEHVLASFRVLGENEEKLHDEFLTRRLVLESYDALASASATSRPPEPAAA</sequence>
<protein>
    <recommendedName>
        <fullName evidence="1">site-specific DNA-methyltransferase (adenine-specific)</fullName>
        <ecNumber evidence="1">2.1.1.72</ecNumber>
    </recommendedName>
</protein>
<dbReference type="KEGG" id="sbae:DSM104329_04951"/>
<dbReference type="EC" id="2.1.1.72" evidence="1"/>
<dbReference type="InterPro" id="IPR011639">
    <property type="entry name" value="MethylTrfase_TaqI-like_dom"/>
</dbReference>
<dbReference type="GO" id="GO:0032259">
    <property type="term" value="P:methylation"/>
    <property type="evidence" value="ECO:0007669"/>
    <property type="project" value="UniProtKB-KW"/>
</dbReference>
<dbReference type="InterPro" id="IPR050953">
    <property type="entry name" value="N4_N6_ade-DNA_methylase"/>
</dbReference>
<organism evidence="7 8">
    <name type="scientific">Capillimicrobium parvum</name>
    <dbReference type="NCBI Taxonomy" id="2884022"/>
    <lineage>
        <taxon>Bacteria</taxon>
        <taxon>Bacillati</taxon>
        <taxon>Actinomycetota</taxon>
        <taxon>Thermoleophilia</taxon>
        <taxon>Solirubrobacterales</taxon>
        <taxon>Capillimicrobiaceae</taxon>
        <taxon>Capillimicrobium</taxon>
    </lineage>
</organism>
<dbReference type="GO" id="GO:0003676">
    <property type="term" value="F:nucleic acid binding"/>
    <property type="evidence" value="ECO:0007669"/>
    <property type="project" value="InterPro"/>
</dbReference>
<dbReference type="Gene3D" id="3.40.50.150">
    <property type="entry name" value="Vaccinia Virus protein VP39"/>
    <property type="match status" value="2"/>
</dbReference>
<evidence type="ECO:0000259" key="6">
    <source>
        <dbReference type="Pfam" id="PF07669"/>
    </source>
</evidence>
<dbReference type="Proteomes" id="UP001162834">
    <property type="component" value="Chromosome"/>
</dbReference>